<comment type="caution">
    <text evidence="1">The sequence shown here is derived from an EMBL/GenBank/DDBJ whole genome shotgun (WGS) entry which is preliminary data.</text>
</comment>
<keyword evidence="2" id="KW-1185">Reference proteome</keyword>
<name>A0ACC1HBI1_9FUNG</name>
<sequence>DDSSDAEPRHTMVIARRTKTAVSKRDRKLGLAIVLVGRFALVPLVGVVGFTLLKHAMPSVFEQFVEEPILLLVLLVLGSCPPAVNLIMITQSIGILENESAEILMWSYLLAIAVMSLELSAFLWLTHVLTT</sequence>
<dbReference type="EMBL" id="JAMZIH010007936">
    <property type="protein sequence ID" value="KAJ1672715.1"/>
    <property type="molecule type" value="Genomic_DNA"/>
</dbReference>
<reference evidence="1" key="1">
    <citation type="submission" date="2022-06" db="EMBL/GenBank/DDBJ databases">
        <title>Phylogenomic reconstructions and comparative analyses of Kickxellomycotina fungi.</title>
        <authorList>
            <person name="Reynolds N.K."/>
            <person name="Stajich J.E."/>
            <person name="Barry K."/>
            <person name="Grigoriev I.V."/>
            <person name="Crous P."/>
            <person name="Smith M.E."/>
        </authorList>
    </citation>
    <scope>NUCLEOTIDE SEQUENCE</scope>
    <source>
        <strain evidence="1">RSA 2271</strain>
    </source>
</reference>
<proteinExistence type="predicted"/>
<evidence type="ECO:0000313" key="1">
    <source>
        <dbReference type="EMBL" id="KAJ1672715.1"/>
    </source>
</evidence>
<organism evidence="1 2">
    <name type="scientific">Spiromyces aspiralis</name>
    <dbReference type="NCBI Taxonomy" id="68401"/>
    <lineage>
        <taxon>Eukaryota</taxon>
        <taxon>Fungi</taxon>
        <taxon>Fungi incertae sedis</taxon>
        <taxon>Zoopagomycota</taxon>
        <taxon>Kickxellomycotina</taxon>
        <taxon>Kickxellomycetes</taxon>
        <taxon>Kickxellales</taxon>
        <taxon>Kickxellaceae</taxon>
        <taxon>Spiromyces</taxon>
    </lineage>
</organism>
<dbReference type="Proteomes" id="UP001145114">
    <property type="component" value="Unassembled WGS sequence"/>
</dbReference>
<protein>
    <submittedName>
        <fullName evidence="1">Uncharacterized protein</fullName>
    </submittedName>
</protein>
<accession>A0ACC1HBI1</accession>
<evidence type="ECO:0000313" key="2">
    <source>
        <dbReference type="Proteomes" id="UP001145114"/>
    </source>
</evidence>
<feature type="non-terminal residue" evidence="1">
    <location>
        <position position="1"/>
    </location>
</feature>
<gene>
    <name evidence="1" type="ORF">EV182_006632</name>
</gene>